<keyword evidence="2" id="KW-0732">Signal</keyword>
<protein>
    <submittedName>
        <fullName evidence="3">Uncharacterized protein</fullName>
    </submittedName>
</protein>
<dbReference type="Proteomes" id="UP001596303">
    <property type="component" value="Unassembled WGS sequence"/>
</dbReference>
<keyword evidence="4" id="KW-1185">Reference proteome</keyword>
<evidence type="ECO:0000256" key="2">
    <source>
        <dbReference type="SAM" id="SignalP"/>
    </source>
</evidence>
<dbReference type="EMBL" id="JBHSSW010000003">
    <property type="protein sequence ID" value="MFC6196957.1"/>
    <property type="molecule type" value="Genomic_DNA"/>
</dbReference>
<feature type="compositionally biased region" description="Low complexity" evidence="1">
    <location>
        <begin position="37"/>
        <end position="61"/>
    </location>
</feature>
<dbReference type="PROSITE" id="PS51257">
    <property type="entry name" value="PROKAR_LIPOPROTEIN"/>
    <property type="match status" value="1"/>
</dbReference>
<evidence type="ECO:0000313" key="3">
    <source>
        <dbReference type="EMBL" id="MFC6196957.1"/>
    </source>
</evidence>
<feature type="chain" id="PRO_5045967908" evidence="2">
    <location>
        <begin position="24"/>
        <end position="224"/>
    </location>
</feature>
<feature type="region of interest" description="Disordered" evidence="1">
    <location>
        <begin position="22"/>
        <end position="105"/>
    </location>
</feature>
<evidence type="ECO:0000256" key="1">
    <source>
        <dbReference type="SAM" id="MobiDB-lite"/>
    </source>
</evidence>
<organism evidence="3 4">
    <name type="scientific">Ponticaulis profundi</name>
    <dbReference type="NCBI Taxonomy" id="2665222"/>
    <lineage>
        <taxon>Bacteria</taxon>
        <taxon>Pseudomonadati</taxon>
        <taxon>Pseudomonadota</taxon>
        <taxon>Alphaproteobacteria</taxon>
        <taxon>Hyphomonadales</taxon>
        <taxon>Hyphomonadaceae</taxon>
        <taxon>Ponticaulis</taxon>
    </lineage>
</organism>
<dbReference type="RefSeq" id="WP_377375088.1">
    <property type="nucleotide sequence ID" value="NZ_JBHSSW010000003.1"/>
</dbReference>
<reference evidence="4" key="1">
    <citation type="journal article" date="2019" name="Int. J. Syst. Evol. Microbiol.">
        <title>The Global Catalogue of Microorganisms (GCM) 10K type strain sequencing project: providing services to taxonomists for standard genome sequencing and annotation.</title>
        <authorList>
            <consortium name="The Broad Institute Genomics Platform"/>
            <consortium name="The Broad Institute Genome Sequencing Center for Infectious Disease"/>
            <person name="Wu L."/>
            <person name="Ma J."/>
        </authorList>
    </citation>
    <scope>NUCLEOTIDE SEQUENCE [LARGE SCALE GENOMIC DNA]</scope>
    <source>
        <strain evidence="4">CGMCC-1.15741</strain>
    </source>
</reference>
<proteinExistence type="predicted"/>
<comment type="caution">
    <text evidence="3">The sequence shown here is derived from an EMBL/GenBank/DDBJ whole genome shotgun (WGS) entry which is preliminary data.</text>
</comment>
<sequence length="224" mass="23673">MRRTRHKTSILAALALTAGAGLAACGNGTGTDSPFQEPSETSSPMTPEVTTTPEPTPTETPGQVRTDPAEGLLEGELIPPAPGEPGGLPDDREPLDESPIDPQSIRGAGLTLEKYAGALETQNYMYAHSLWADQGDASGSTAEEFATSLMKYHELHVLIGKPVAVDGSETVAEAPVQMYGRSNDGTTFNTVGPITLERSGDDIETPWEIVSSDLQPEGEVKVER</sequence>
<gene>
    <name evidence="3" type="ORF">ACFQDM_02655</name>
</gene>
<feature type="signal peptide" evidence="2">
    <location>
        <begin position="1"/>
        <end position="23"/>
    </location>
</feature>
<evidence type="ECO:0000313" key="4">
    <source>
        <dbReference type="Proteomes" id="UP001596303"/>
    </source>
</evidence>
<accession>A0ABW1S6Z7</accession>
<name>A0ABW1S6Z7_9PROT</name>